<evidence type="ECO:0000313" key="4">
    <source>
        <dbReference type="Proteomes" id="UP000594262"/>
    </source>
</evidence>
<name>A0A7M5XDH5_9CNID</name>
<organism evidence="3 4">
    <name type="scientific">Clytia hemisphaerica</name>
    <dbReference type="NCBI Taxonomy" id="252671"/>
    <lineage>
        <taxon>Eukaryota</taxon>
        <taxon>Metazoa</taxon>
        <taxon>Cnidaria</taxon>
        <taxon>Hydrozoa</taxon>
        <taxon>Hydroidolina</taxon>
        <taxon>Leptothecata</taxon>
        <taxon>Obeliida</taxon>
        <taxon>Clytiidae</taxon>
        <taxon>Clytia</taxon>
    </lineage>
</organism>
<dbReference type="EnsemblMetazoa" id="CLYHEMT021170.1">
    <property type="protein sequence ID" value="CLYHEMP021170.1"/>
    <property type="gene ID" value="CLYHEMG021170"/>
</dbReference>
<reference evidence="3" key="1">
    <citation type="submission" date="2021-01" db="UniProtKB">
        <authorList>
            <consortium name="EnsemblMetazoa"/>
        </authorList>
    </citation>
    <scope>IDENTIFICATION</scope>
</reference>
<feature type="signal peptide" evidence="2">
    <location>
        <begin position="1"/>
        <end position="20"/>
    </location>
</feature>
<evidence type="ECO:0000256" key="2">
    <source>
        <dbReference type="SAM" id="SignalP"/>
    </source>
</evidence>
<keyword evidence="2" id="KW-0732">Signal</keyword>
<feature type="chain" id="PRO_5029520717" description="Cnidarian restricted protein" evidence="2">
    <location>
        <begin position="21"/>
        <end position="502"/>
    </location>
</feature>
<feature type="region of interest" description="Disordered" evidence="1">
    <location>
        <begin position="449"/>
        <end position="477"/>
    </location>
</feature>
<evidence type="ECO:0000313" key="3">
    <source>
        <dbReference type="EnsemblMetazoa" id="CLYHEMP021170.1"/>
    </source>
</evidence>
<dbReference type="AlphaFoldDB" id="A0A7M5XDH5"/>
<evidence type="ECO:0008006" key="5">
    <source>
        <dbReference type="Google" id="ProtNLM"/>
    </source>
</evidence>
<proteinExistence type="predicted"/>
<dbReference type="GeneID" id="136811416"/>
<protein>
    <recommendedName>
        <fullName evidence="5">Cnidarian restricted protein</fullName>
    </recommendedName>
</protein>
<accession>A0A7M5XDH5</accession>
<evidence type="ECO:0000256" key="1">
    <source>
        <dbReference type="SAM" id="MobiDB-lite"/>
    </source>
</evidence>
<dbReference type="RefSeq" id="XP_066924121.1">
    <property type="nucleotide sequence ID" value="XM_067068020.1"/>
</dbReference>
<keyword evidence="4" id="KW-1185">Reference proteome</keyword>
<dbReference type="Proteomes" id="UP000594262">
    <property type="component" value="Unplaced"/>
</dbReference>
<sequence>MLLSLVILSLAILVPHFCEARRHHHRHSVMKDVGFIDPVIPSCKPGDTLDEKMAGIEWKFGRCNKEVDNVYYKRRSRKCKDEPDDKCIPKPGTGVLGLGGPVLPESSDKDCDVLQEQSILSACDCSEMKPLEWGAWTCVSDYRHRSRKCGLKEGTDKCSYKRCGGKSLKEETIDCDFCGKTRNWEAWGEWEECDQKGYRHRTRICEYNDPELKCDDKHNCKSEESRQKKFFPTCCQERNWESWGPWGKCDSESYMHRQRKCETKDPESECDKSNCKEGEDLQKKRNVEKCCASRKFTLTKKSCEEHPTTGRWVDTSYYACVEPQDAICVRDGECSKGQTKVEYGERCIPDPTKACEKCAAKAREYGERKGLPNFAGLACRLDTYETCKMARNKYGPGPKPGEENYPSGGWWMIQCDGIGWCKPCAERNLVYVHRCGQCERSQDAPCTGDTARFNKKNGDGRGSAPEEEGIMSDEHDVINHRRHPQFELNELDEEQGVMWENK</sequence>